<dbReference type="PIRSF" id="PIRSF001365">
    <property type="entry name" value="DHDPS"/>
    <property type="match status" value="1"/>
</dbReference>
<feature type="chain" id="PRO_5026692210" description="N-acetylneuraminate lyase" evidence="14">
    <location>
        <begin position="17"/>
        <end position="301"/>
    </location>
</feature>
<dbReference type="KEGG" id="soy:115889117"/>
<gene>
    <name evidence="16" type="primary">LOC115889117</name>
</gene>
<dbReference type="SUPFAM" id="SSF51569">
    <property type="entry name" value="Aldolase"/>
    <property type="match status" value="1"/>
</dbReference>
<dbReference type="CDD" id="cd00408">
    <property type="entry name" value="DHDPS-like"/>
    <property type="match status" value="1"/>
</dbReference>
<dbReference type="InParanoid" id="A0A6J2YQ50"/>
<dbReference type="SMART" id="SM01130">
    <property type="entry name" value="DHDPS"/>
    <property type="match status" value="1"/>
</dbReference>
<organism evidence="15 16">
    <name type="scientific">Sitophilus oryzae</name>
    <name type="common">Rice weevil</name>
    <name type="synonym">Curculio oryzae</name>
    <dbReference type="NCBI Taxonomy" id="7048"/>
    <lineage>
        <taxon>Eukaryota</taxon>
        <taxon>Metazoa</taxon>
        <taxon>Ecdysozoa</taxon>
        <taxon>Arthropoda</taxon>
        <taxon>Hexapoda</taxon>
        <taxon>Insecta</taxon>
        <taxon>Pterygota</taxon>
        <taxon>Neoptera</taxon>
        <taxon>Endopterygota</taxon>
        <taxon>Coleoptera</taxon>
        <taxon>Polyphaga</taxon>
        <taxon>Cucujiformia</taxon>
        <taxon>Curculionidae</taxon>
        <taxon>Dryophthorinae</taxon>
        <taxon>Sitophilus</taxon>
    </lineage>
</organism>
<dbReference type="Gene3D" id="3.20.20.70">
    <property type="entry name" value="Aldolase class I"/>
    <property type="match status" value="1"/>
</dbReference>
<evidence type="ECO:0000313" key="15">
    <source>
        <dbReference type="Proteomes" id="UP000504635"/>
    </source>
</evidence>
<dbReference type="PANTHER" id="PTHR12128:SF21">
    <property type="entry name" value="N-ACETYLNEURAMINATE LYASE"/>
    <property type="match status" value="1"/>
</dbReference>
<comment type="similarity">
    <text evidence="3">Belongs to the DapA family. NanA subfamily.</text>
</comment>
<feature type="binding site" evidence="13">
    <location>
        <position position="213"/>
    </location>
    <ligand>
        <name>pyruvate</name>
        <dbReference type="ChEBI" id="CHEBI:15361"/>
    </ligand>
</feature>
<comment type="subcellular location">
    <subcellularLocation>
        <location evidence="1">Cytoplasm</location>
    </subcellularLocation>
</comment>
<keyword evidence="7 11" id="KW-0456">Lyase</keyword>
<dbReference type="PRINTS" id="PR00146">
    <property type="entry name" value="DHPICSNTHASE"/>
</dbReference>
<dbReference type="Pfam" id="PF00701">
    <property type="entry name" value="DHDPS"/>
    <property type="match status" value="1"/>
</dbReference>
<dbReference type="OrthoDB" id="191315at2759"/>
<protein>
    <recommendedName>
        <fullName evidence="5">N-acetylneuraminate lyase</fullName>
        <ecNumber evidence="5">4.1.3.3</ecNumber>
    </recommendedName>
</protein>
<keyword evidence="6" id="KW-0963">Cytoplasm</keyword>
<evidence type="ECO:0000256" key="3">
    <source>
        <dbReference type="ARBA" id="ARBA00006324"/>
    </source>
</evidence>
<name>A0A6J2YQ50_SITOR</name>
<dbReference type="RefSeq" id="XP_030764910.1">
    <property type="nucleotide sequence ID" value="XM_030909050.1"/>
</dbReference>
<evidence type="ECO:0000256" key="5">
    <source>
        <dbReference type="ARBA" id="ARBA00012911"/>
    </source>
</evidence>
<evidence type="ECO:0000256" key="10">
    <source>
        <dbReference type="ARBA" id="ARBA00044906"/>
    </source>
</evidence>
<dbReference type="Proteomes" id="UP000504635">
    <property type="component" value="Unplaced"/>
</dbReference>
<evidence type="ECO:0000313" key="16">
    <source>
        <dbReference type="RefSeq" id="XP_030764910.1"/>
    </source>
</evidence>
<evidence type="ECO:0000256" key="1">
    <source>
        <dbReference type="ARBA" id="ARBA00004496"/>
    </source>
</evidence>
<dbReference type="InterPro" id="IPR013785">
    <property type="entry name" value="Aldolase_TIM"/>
</dbReference>
<evidence type="ECO:0000256" key="7">
    <source>
        <dbReference type="ARBA" id="ARBA00023239"/>
    </source>
</evidence>
<proteinExistence type="inferred from homology"/>
<comment type="subunit">
    <text evidence="4">Homotetramer.</text>
</comment>
<dbReference type="GO" id="GO:0008747">
    <property type="term" value="F:N-acetylneuraminate lyase activity"/>
    <property type="evidence" value="ECO:0007669"/>
    <property type="project" value="UniProtKB-EC"/>
</dbReference>
<evidence type="ECO:0000256" key="13">
    <source>
        <dbReference type="PIRSR" id="PIRSR001365-2"/>
    </source>
</evidence>
<evidence type="ECO:0000256" key="2">
    <source>
        <dbReference type="ARBA" id="ARBA00004878"/>
    </source>
</evidence>
<evidence type="ECO:0000256" key="6">
    <source>
        <dbReference type="ARBA" id="ARBA00022490"/>
    </source>
</evidence>
<comment type="pathway">
    <text evidence="2">Amino-sugar metabolism; N-acetylneuraminate degradation.</text>
</comment>
<dbReference type="GO" id="GO:0005737">
    <property type="term" value="C:cytoplasm"/>
    <property type="evidence" value="ECO:0007669"/>
    <property type="project" value="UniProtKB-SubCell"/>
</dbReference>
<feature type="signal peptide" evidence="14">
    <location>
        <begin position="1"/>
        <end position="16"/>
    </location>
</feature>
<keyword evidence="8" id="KW-0704">Schiff base</keyword>
<accession>A0A6J2YQ50</accession>
<evidence type="ECO:0000256" key="8">
    <source>
        <dbReference type="ARBA" id="ARBA00023270"/>
    </source>
</evidence>
<dbReference type="GeneID" id="115889117"/>
<evidence type="ECO:0000256" key="12">
    <source>
        <dbReference type="PIRSR" id="PIRSR001365-1"/>
    </source>
</evidence>
<evidence type="ECO:0000256" key="4">
    <source>
        <dbReference type="ARBA" id="ARBA00011881"/>
    </source>
</evidence>
<reference evidence="16" key="1">
    <citation type="submission" date="2025-08" db="UniProtKB">
        <authorList>
            <consortium name="RefSeq"/>
        </authorList>
    </citation>
    <scope>IDENTIFICATION</scope>
    <source>
        <tissue evidence="16">Gonads</tissue>
    </source>
</reference>
<evidence type="ECO:0000256" key="14">
    <source>
        <dbReference type="SAM" id="SignalP"/>
    </source>
</evidence>
<evidence type="ECO:0000256" key="9">
    <source>
        <dbReference type="ARBA" id="ARBA00023277"/>
    </source>
</evidence>
<keyword evidence="15" id="KW-1185">Reference proteome</keyword>
<dbReference type="InterPro" id="IPR002220">
    <property type="entry name" value="DapA-like"/>
</dbReference>
<keyword evidence="9" id="KW-0119">Carbohydrate metabolism</keyword>
<comment type="catalytic activity">
    <reaction evidence="10">
        <text>aceneuramate = aldehydo-N-acetyl-D-mannosamine + pyruvate</text>
        <dbReference type="Rhea" id="RHEA:23296"/>
        <dbReference type="ChEBI" id="CHEBI:15361"/>
        <dbReference type="ChEBI" id="CHEBI:17122"/>
        <dbReference type="ChEBI" id="CHEBI:173083"/>
        <dbReference type="EC" id="4.1.3.3"/>
    </reaction>
</comment>
<keyword evidence="14" id="KW-0732">Signal</keyword>
<evidence type="ECO:0000256" key="11">
    <source>
        <dbReference type="PIRNR" id="PIRNR001365"/>
    </source>
</evidence>
<feature type="active site" description="Schiff-base intermediate with substrate" evidence="12">
    <location>
        <position position="171"/>
    </location>
</feature>
<dbReference type="AlphaFoldDB" id="A0A6J2YQ50"/>
<feature type="active site" description="Proton donor/acceptor" evidence="12">
    <location>
        <position position="141"/>
    </location>
</feature>
<dbReference type="PANTHER" id="PTHR12128">
    <property type="entry name" value="DIHYDRODIPICOLINATE SYNTHASE"/>
    <property type="match status" value="1"/>
</dbReference>
<dbReference type="EC" id="4.1.3.3" evidence="5"/>
<sequence>MLLNFTFIGIMAPVFTIFNPDFSINVEKVPSYANFLSDSGIHGVLIGATSGEGTSLSVKERKNLTEAWAQAVKSTHQHLMVQVGGAPFPDVLELARHAEIAGADSILTMPELYFKPKKPQELISYLRFISAAAPNTPLLYYHNPGHTSVNIDMADFLEQAASQVPNLKGIKYTSNDLAGGYAALKAAHGRYRVFIGGDYLIEPAFALGFDSAIATSMNVFPKYSIGMLEAIKESNLEKAKSLQQNLTRAMNIVTRYGSKVSGMKLAMNLFTPINVGLARPPLQNVNPARIEEIKHSLEQFF</sequence>